<dbReference type="CDD" id="cd07033">
    <property type="entry name" value="TPP_PYR_DXS_TK_like"/>
    <property type="match status" value="1"/>
</dbReference>
<comment type="similarity">
    <text evidence="2 11">Belongs to the transketolase family. DXPS subfamily.</text>
</comment>
<dbReference type="GO" id="GO:0009228">
    <property type="term" value="P:thiamine biosynthetic process"/>
    <property type="evidence" value="ECO:0007669"/>
    <property type="project" value="UniProtKB-UniRule"/>
</dbReference>
<name>A0A9D2HLQ4_9BACT</name>
<protein>
    <recommendedName>
        <fullName evidence="11">1-deoxy-D-xylulose-5-phosphate synthase</fullName>
        <ecNumber evidence="11">2.2.1.7</ecNumber>
    </recommendedName>
    <alternativeName>
        <fullName evidence="11">1-deoxyxylulose-5-phosphate synthase</fullName>
        <shortName evidence="11">DXP synthase</shortName>
        <shortName evidence="11">DXPS</shortName>
    </alternativeName>
</protein>
<comment type="cofactor">
    <cofactor evidence="11">
        <name>Mg(2+)</name>
        <dbReference type="ChEBI" id="CHEBI:18420"/>
    </cofactor>
    <text evidence="11">Binds 1 Mg(2+) ion per subunit.</text>
</comment>
<evidence type="ECO:0000256" key="5">
    <source>
        <dbReference type="ARBA" id="ARBA00022723"/>
    </source>
</evidence>
<feature type="binding site" evidence="11">
    <location>
        <position position="180"/>
    </location>
    <ligand>
        <name>Mg(2+)</name>
        <dbReference type="ChEBI" id="CHEBI:18420"/>
    </ligand>
</feature>
<dbReference type="SUPFAM" id="SSF52518">
    <property type="entry name" value="Thiamin diphosphate-binding fold (THDP-binding)"/>
    <property type="match status" value="2"/>
</dbReference>
<dbReference type="InterPro" id="IPR009014">
    <property type="entry name" value="Transketo_C/PFOR_II"/>
</dbReference>
<accession>A0A9D2HLQ4</accession>
<evidence type="ECO:0000256" key="6">
    <source>
        <dbReference type="ARBA" id="ARBA00022842"/>
    </source>
</evidence>
<dbReference type="InterPro" id="IPR005475">
    <property type="entry name" value="Transketolase-like_Pyr-bd"/>
</dbReference>
<reference evidence="13" key="2">
    <citation type="submission" date="2021-04" db="EMBL/GenBank/DDBJ databases">
        <authorList>
            <person name="Gilroy R."/>
        </authorList>
    </citation>
    <scope>NUCLEOTIDE SEQUENCE</scope>
    <source>
        <strain evidence="13">5032</strain>
    </source>
</reference>
<comment type="pathway">
    <text evidence="1 11">Metabolic intermediate biosynthesis; 1-deoxy-D-xylulose 5-phosphate biosynthesis; 1-deoxy-D-xylulose 5-phosphate from D-glyceraldehyde 3-phosphate and pyruvate: step 1/1.</text>
</comment>
<dbReference type="GO" id="GO:0019288">
    <property type="term" value="P:isopentenyl diphosphate biosynthetic process, methylerythritol 4-phosphate pathway"/>
    <property type="evidence" value="ECO:0007669"/>
    <property type="project" value="TreeGrafter"/>
</dbReference>
<feature type="binding site" evidence="11">
    <location>
        <begin position="152"/>
        <end position="153"/>
    </location>
    <ligand>
        <name>thiamine diphosphate</name>
        <dbReference type="ChEBI" id="CHEBI:58937"/>
    </ligand>
</feature>
<organism evidence="13 14">
    <name type="scientific">Candidatus Desulfovibrio intestinavium</name>
    <dbReference type="NCBI Taxonomy" id="2838534"/>
    <lineage>
        <taxon>Bacteria</taxon>
        <taxon>Pseudomonadati</taxon>
        <taxon>Thermodesulfobacteriota</taxon>
        <taxon>Desulfovibrionia</taxon>
        <taxon>Desulfovibrionales</taxon>
        <taxon>Desulfovibrionaceae</taxon>
        <taxon>Desulfovibrio</taxon>
    </lineage>
</organism>
<keyword evidence="5 11" id="KW-0479">Metal-binding</keyword>
<dbReference type="SUPFAM" id="SSF52922">
    <property type="entry name" value="TK C-terminal domain-like"/>
    <property type="match status" value="1"/>
</dbReference>
<keyword evidence="6 11" id="KW-0460">Magnesium</keyword>
<evidence type="ECO:0000256" key="10">
    <source>
        <dbReference type="ARBA" id="ARBA00055605"/>
    </source>
</evidence>
<sequence length="633" mass="68469">MDTESTTPLLDGISDPLQVGNLTDSQLQQLSGELRRRIIEVVARNGGHLAPSLGVVELTLALLATFDMSRDKLVWDVGHQSYAYKLLTGRHAAFDSLRKLGGISGFPRREESPYDHFGVGHSSTSISAALGMAVARDYQHQKHHVLAVIGDGSLTGGEAFEGLNLAGHMGRRLIVVLNDNEISISPNVGALSRFLSRTLSRRWVRQMRKDVLAFLRTVPRIGNHLATYAMRGEWSFKSFFTPGMLFEALHFTYIGPVDGHDLPALRTHLEMAAGVEDGPVLLHVRTRKGKGYTPAELDPTHYHGVGHFLPETGKAVPPATAPAPSYTGVFGKTLVELAEKDVRIMAITAAMPEGTGTQLFQTRFPDRFADVGICEQHAVTFAAGMASQGLRPVVAIYSTFLQRAYDQIVHDVCLQKLPVTFCIDRAGLVGEDGATHHGVFDMAYLRHIPNMHVLAPRDENRLRHCLATALSLDAPCALRIPRGAGVGVPLEGDPALLPLGQGECLRQGRDAAIIAVGSCVHPALRAADSLAAEGIEVEVFDAVWIKPLPEAQLLDLAARFSVLVLVEEGVRAGGFSSAVLELLSDKGALRGQRIRRLGLGDAFVEHGTQAELRRLVGLDADSLARAVREALHA</sequence>
<proteinExistence type="inferred from homology"/>
<dbReference type="InterPro" id="IPR020826">
    <property type="entry name" value="Transketolase_BS"/>
</dbReference>
<dbReference type="InterPro" id="IPR033248">
    <property type="entry name" value="Transketolase_C"/>
</dbReference>
<keyword evidence="4 11" id="KW-0808">Transferase</keyword>
<dbReference type="GO" id="GO:0008661">
    <property type="term" value="F:1-deoxy-D-xylulose-5-phosphate synthase activity"/>
    <property type="evidence" value="ECO:0007669"/>
    <property type="project" value="UniProtKB-UniRule"/>
</dbReference>
<dbReference type="NCBIfam" id="NF003933">
    <property type="entry name" value="PRK05444.2-2"/>
    <property type="match status" value="1"/>
</dbReference>
<comment type="caution">
    <text evidence="13">The sequence shown here is derived from an EMBL/GenBank/DDBJ whole genome shotgun (WGS) entry which is preliminary data.</text>
</comment>
<feature type="binding site" evidence="11">
    <location>
        <position position="180"/>
    </location>
    <ligand>
        <name>thiamine diphosphate</name>
        <dbReference type="ChEBI" id="CHEBI:58937"/>
    </ligand>
</feature>
<dbReference type="Gene3D" id="3.40.50.920">
    <property type="match status" value="1"/>
</dbReference>
<keyword evidence="9 11" id="KW-0414">Isoprene biosynthesis</keyword>
<comment type="catalytic activity">
    <reaction evidence="11">
        <text>D-glyceraldehyde 3-phosphate + pyruvate + H(+) = 1-deoxy-D-xylulose 5-phosphate + CO2</text>
        <dbReference type="Rhea" id="RHEA:12605"/>
        <dbReference type="ChEBI" id="CHEBI:15361"/>
        <dbReference type="ChEBI" id="CHEBI:15378"/>
        <dbReference type="ChEBI" id="CHEBI:16526"/>
        <dbReference type="ChEBI" id="CHEBI:57792"/>
        <dbReference type="ChEBI" id="CHEBI:59776"/>
        <dbReference type="EC" id="2.2.1.7"/>
    </reaction>
</comment>
<evidence type="ECO:0000256" key="8">
    <source>
        <dbReference type="ARBA" id="ARBA00023052"/>
    </source>
</evidence>
<evidence type="ECO:0000256" key="7">
    <source>
        <dbReference type="ARBA" id="ARBA00022977"/>
    </source>
</evidence>
<comment type="subunit">
    <text evidence="3 11">Homodimer.</text>
</comment>
<evidence type="ECO:0000259" key="12">
    <source>
        <dbReference type="SMART" id="SM00861"/>
    </source>
</evidence>
<dbReference type="GO" id="GO:0000287">
    <property type="term" value="F:magnesium ion binding"/>
    <property type="evidence" value="ECO:0007669"/>
    <property type="project" value="UniProtKB-UniRule"/>
</dbReference>
<dbReference type="InterPro" id="IPR029061">
    <property type="entry name" value="THDP-binding"/>
</dbReference>
<feature type="binding site" evidence="11">
    <location>
        <begin position="120"/>
        <end position="122"/>
    </location>
    <ligand>
        <name>thiamine diphosphate</name>
        <dbReference type="ChEBI" id="CHEBI:58937"/>
    </ligand>
</feature>
<dbReference type="FunFam" id="3.40.50.920:FF:000002">
    <property type="entry name" value="1-deoxy-D-xylulose-5-phosphate synthase"/>
    <property type="match status" value="1"/>
</dbReference>
<dbReference type="AlphaFoldDB" id="A0A9D2HLQ4"/>
<dbReference type="CDD" id="cd02007">
    <property type="entry name" value="TPP_DXS"/>
    <property type="match status" value="1"/>
</dbReference>
<keyword evidence="8 11" id="KW-0786">Thiamine pyrophosphate</keyword>
<dbReference type="Gene3D" id="3.40.50.970">
    <property type="match status" value="2"/>
</dbReference>
<feature type="binding site" evidence="11">
    <location>
        <position position="79"/>
    </location>
    <ligand>
        <name>thiamine diphosphate</name>
        <dbReference type="ChEBI" id="CHEBI:58937"/>
    </ligand>
</feature>
<dbReference type="PROSITE" id="PS00802">
    <property type="entry name" value="TRANSKETOLASE_2"/>
    <property type="match status" value="1"/>
</dbReference>
<evidence type="ECO:0000256" key="2">
    <source>
        <dbReference type="ARBA" id="ARBA00011081"/>
    </source>
</evidence>
<evidence type="ECO:0000256" key="11">
    <source>
        <dbReference type="HAMAP-Rule" id="MF_00315"/>
    </source>
</evidence>
<dbReference type="GO" id="GO:0030976">
    <property type="term" value="F:thiamine pyrophosphate binding"/>
    <property type="evidence" value="ECO:0007669"/>
    <property type="project" value="UniProtKB-UniRule"/>
</dbReference>
<gene>
    <name evidence="11 13" type="primary">dxs</name>
    <name evidence="13" type="ORF">H9784_06845</name>
</gene>
<dbReference type="InterPro" id="IPR005477">
    <property type="entry name" value="Dxylulose-5-P_synthase"/>
</dbReference>
<evidence type="ECO:0000313" key="14">
    <source>
        <dbReference type="Proteomes" id="UP000823821"/>
    </source>
</evidence>
<dbReference type="GO" id="GO:0016114">
    <property type="term" value="P:terpenoid biosynthetic process"/>
    <property type="evidence" value="ECO:0007669"/>
    <property type="project" value="UniProtKB-UniRule"/>
</dbReference>
<dbReference type="GO" id="GO:0005829">
    <property type="term" value="C:cytosol"/>
    <property type="evidence" value="ECO:0007669"/>
    <property type="project" value="TreeGrafter"/>
</dbReference>
<dbReference type="Proteomes" id="UP000823821">
    <property type="component" value="Unassembled WGS sequence"/>
</dbReference>
<dbReference type="HAMAP" id="MF_00315">
    <property type="entry name" value="DXP_synth"/>
    <property type="match status" value="1"/>
</dbReference>
<feature type="binding site" evidence="11">
    <location>
        <position position="375"/>
    </location>
    <ligand>
        <name>thiamine diphosphate</name>
        <dbReference type="ChEBI" id="CHEBI:58937"/>
    </ligand>
</feature>
<dbReference type="Pfam" id="PF02779">
    <property type="entry name" value="Transket_pyr"/>
    <property type="match status" value="1"/>
</dbReference>
<dbReference type="SMART" id="SM00861">
    <property type="entry name" value="Transket_pyr"/>
    <property type="match status" value="1"/>
</dbReference>
<evidence type="ECO:0000256" key="4">
    <source>
        <dbReference type="ARBA" id="ARBA00022679"/>
    </source>
</evidence>
<feature type="binding site" evidence="11">
    <location>
        <position position="151"/>
    </location>
    <ligand>
        <name>Mg(2+)</name>
        <dbReference type="ChEBI" id="CHEBI:18420"/>
    </ligand>
</feature>
<dbReference type="EMBL" id="DWZD01000040">
    <property type="protein sequence ID" value="HJA79266.1"/>
    <property type="molecule type" value="Genomic_DNA"/>
</dbReference>
<feature type="binding site" evidence="11">
    <location>
        <position position="292"/>
    </location>
    <ligand>
        <name>thiamine diphosphate</name>
        <dbReference type="ChEBI" id="CHEBI:58937"/>
    </ligand>
</feature>
<keyword evidence="7 11" id="KW-0784">Thiamine biosynthesis</keyword>
<comment type="function">
    <text evidence="10 11">Catalyzes the acyloin condensation reaction between C atoms 2 and 3 of pyruvate and glyceraldehyde 3-phosphate to yield 1-deoxy-D-xylulose-5-phosphate (DXP).</text>
</comment>
<dbReference type="InterPro" id="IPR049557">
    <property type="entry name" value="Transketolase_CS"/>
</dbReference>
<evidence type="ECO:0000256" key="3">
    <source>
        <dbReference type="ARBA" id="ARBA00011738"/>
    </source>
</evidence>
<dbReference type="NCBIfam" id="TIGR00204">
    <property type="entry name" value="dxs"/>
    <property type="match status" value="1"/>
</dbReference>
<dbReference type="Pfam" id="PF02780">
    <property type="entry name" value="Transketolase_C"/>
    <property type="match status" value="1"/>
</dbReference>
<dbReference type="PANTHER" id="PTHR43322">
    <property type="entry name" value="1-D-DEOXYXYLULOSE 5-PHOSPHATE SYNTHASE-RELATED"/>
    <property type="match status" value="1"/>
</dbReference>
<comment type="cofactor">
    <cofactor evidence="11">
        <name>thiamine diphosphate</name>
        <dbReference type="ChEBI" id="CHEBI:58937"/>
    </cofactor>
    <text evidence="11">Binds 1 thiamine pyrophosphate per subunit.</text>
</comment>
<dbReference type="EC" id="2.2.1.7" evidence="11"/>
<dbReference type="PROSITE" id="PS00801">
    <property type="entry name" value="TRANSKETOLASE_1"/>
    <property type="match status" value="1"/>
</dbReference>
<dbReference type="PANTHER" id="PTHR43322:SF5">
    <property type="entry name" value="1-DEOXY-D-XYLULOSE-5-PHOSPHATE SYNTHASE, CHLOROPLASTIC"/>
    <property type="match status" value="1"/>
</dbReference>
<feature type="domain" description="Transketolase-like pyrimidine-binding" evidence="12">
    <location>
        <begin position="324"/>
        <end position="488"/>
    </location>
</feature>
<reference evidence="13" key="1">
    <citation type="journal article" date="2021" name="PeerJ">
        <title>Extensive microbial diversity within the chicken gut microbiome revealed by metagenomics and culture.</title>
        <authorList>
            <person name="Gilroy R."/>
            <person name="Ravi A."/>
            <person name="Getino M."/>
            <person name="Pursley I."/>
            <person name="Horton D.L."/>
            <person name="Alikhan N.F."/>
            <person name="Baker D."/>
            <person name="Gharbi K."/>
            <person name="Hall N."/>
            <person name="Watson M."/>
            <person name="Adriaenssens E.M."/>
            <person name="Foster-Nyarko E."/>
            <person name="Jarju S."/>
            <person name="Secka A."/>
            <person name="Antonio M."/>
            <person name="Oren A."/>
            <person name="Chaudhuri R.R."/>
            <person name="La Ragione R."/>
            <person name="Hildebrand F."/>
            <person name="Pallen M.J."/>
        </authorList>
    </citation>
    <scope>NUCLEOTIDE SEQUENCE</scope>
    <source>
        <strain evidence="13">5032</strain>
    </source>
</reference>
<dbReference type="FunFam" id="3.40.50.970:FF:000005">
    <property type="entry name" value="1-deoxy-D-xylulose-5-phosphate synthase"/>
    <property type="match status" value="1"/>
</dbReference>
<evidence type="ECO:0000313" key="13">
    <source>
        <dbReference type="EMBL" id="HJA79266.1"/>
    </source>
</evidence>
<evidence type="ECO:0000256" key="9">
    <source>
        <dbReference type="ARBA" id="ARBA00023229"/>
    </source>
</evidence>
<evidence type="ECO:0000256" key="1">
    <source>
        <dbReference type="ARBA" id="ARBA00004980"/>
    </source>
</evidence>
<dbReference type="Pfam" id="PF13292">
    <property type="entry name" value="DXP_synthase_N"/>
    <property type="match status" value="1"/>
</dbReference>